<keyword evidence="1" id="KW-0812">Transmembrane</keyword>
<protein>
    <submittedName>
        <fullName evidence="2">AbrB family transcriptional regulator</fullName>
    </submittedName>
</protein>
<organism evidence="2 3">
    <name type="scientific">Pseudomonas gingeri</name>
    <dbReference type="NCBI Taxonomy" id="117681"/>
    <lineage>
        <taxon>Bacteria</taxon>
        <taxon>Pseudomonadati</taxon>
        <taxon>Pseudomonadota</taxon>
        <taxon>Gammaproteobacteria</taxon>
        <taxon>Pseudomonadales</taxon>
        <taxon>Pseudomonadaceae</taxon>
        <taxon>Pseudomonas</taxon>
    </lineage>
</organism>
<dbReference type="NCBIfam" id="TIGR03082">
    <property type="entry name" value="Gneg_AbrB_dup"/>
    <property type="match status" value="2"/>
</dbReference>
<feature type="transmembrane region" description="Helical" evidence="1">
    <location>
        <begin position="162"/>
        <end position="184"/>
    </location>
</feature>
<feature type="transmembrane region" description="Helical" evidence="1">
    <location>
        <begin position="247"/>
        <end position="265"/>
    </location>
</feature>
<dbReference type="Pfam" id="PF05145">
    <property type="entry name" value="AbrB"/>
    <property type="match status" value="1"/>
</dbReference>
<dbReference type="GO" id="GO:0010468">
    <property type="term" value="P:regulation of gene expression"/>
    <property type="evidence" value="ECO:0007669"/>
    <property type="project" value="InterPro"/>
</dbReference>
<feature type="transmembrane region" description="Helical" evidence="1">
    <location>
        <begin position="222"/>
        <end position="241"/>
    </location>
</feature>
<feature type="transmembrane region" description="Helical" evidence="1">
    <location>
        <begin position="131"/>
        <end position="150"/>
    </location>
</feature>
<gene>
    <name evidence="2" type="ORF">HX882_12810</name>
</gene>
<feature type="transmembrane region" description="Helical" evidence="1">
    <location>
        <begin position="44"/>
        <end position="61"/>
    </location>
</feature>
<name>A0A7Y7XDI1_9PSED</name>
<dbReference type="RefSeq" id="WP_177102191.1">
    <property type="nucleotide sequence ID" value="NZ_JACAQB010000006.1"/>
</dbReference>
<dbReference type="PANTHER" id="PTHR38457:SF1">
    <property type="entry name" value="REGULATOR ABRB-RELATED"/>
    <property type="match status" value="1"/>
</dbReference>
<dbReference type="PANTHER" id="PTHR38457">
    <property type="entry name" value="REGULATOR ABRB-RELATED"/>
    <property type="match status" value="1"/>
</dbReference>
<comment type="caution">
    <text evidence="2">The sequence shown here is derived from an EMBL/GenBank/DDBJ whole genome shotgun (WGS) entry which is preliminary data.</text>
</comment>
<keyword evidence="1" id="KW-0472">Membrane</keyword>
<reference evidence="2 3" key="1">
    <citation type="submission" date="2020-04" db="EMBL/GenBank/DDBJ databases">
        <title>Molecular characterization of pseudomonads from Agaricus bisporus reveal novel blotch 2 pathogens in Western Europe.</title>
        <authorList>
            <person name="Taparia T."/>
            <person name="Krijger M."/>
            <person name="Haynes E."/>
            <person name="Elpinstone J.G."/>
            <person name="Noble R."/>
            <person name="Van Der Wolf J."/>
        </authorList>
    </citation>
    <scope>NUCLEOTIDE SEQUENCE [LARGE SCALE GENOMIC DNA]</scope>
    <source>
        <strain evidence="2 3">H7001</strain>
    </source>
</reference>
<proteinExistence type="predicted"/>
<dbReference type="Proteomes" id="UP000539985">
    <property type="component" value="Unassembled WGS sequence"/>
</dbReference>
<dbReference type="GO" id="GO:0016020">
    <property type="term" value="C:membrane"/>
    <property type="evidence" value="ECO:0007669"/>
    <property type="project" value="InterPro"/>
</dbReference>
<dbReference type="EMBL" id="JACAQB010000006">
    <property type="protein sequence ID" value="NWB96777.1"/>
    <property type="molecule type" value="Genomic_DNA"/>
</dbReference>
<dbReference type="AlphaFoldDB" id="A0A7Y7XDI1"/>
<dbReference type="PIRSF" id="PIRSF038991">
    <property type="entry name" value="Protein_AbrB"/>
    <property type="match status" value="1"/>
</dbReference>
<dbReference type="InterPro" id="IPR007820">
    <property type="entry name" value="AbrB_fam"/>
</dbReference>
<feature type="transmembrane region" description="Helical" evidence="1">
    <location>
        <begin position="99"/>
        <end position="119"/>
    </location>
</feature>
<evidence type="ECO:0000313" key="2">
    <source>
        <dbReference type="EMBL" id="NWB96777.1"/>
    </source>
</evidence>
<feature type="transmembrane region" description="Helical" evidence="1">
    <location>
        <begin position="340"/>
        <end position="357"/>
    </location>
</feature>
<feature type="transmembrane region" description="Helical" evidence="1">
    <location>
        <begin position="277"/>
        <end position="304"/>
    </location>
</feature>
<accession>A0A7Y7XDI1</accession>
<dbReference type="InterPro" id="IPR017516">
    <property type="entry name" value="AbrB_dup"/>
</dbReference>
<keyword evidence="1" id="KW-1133">Transmembrane helix</keyword>
<sequence>MSNADTHITSTCTGKLASAWQWIVLLGLSTLFAVALTWVGIPAALLLGPMLGAAIVAITFIDTRVQVPRSASAFAQGLLGCMIAKTLVQSFAGASVGNWPLFVLGVVGVIVAGGLLGWGLTRLRVLPGTTAIWGLSPGAATVMILMAENAGADAQLVACMQYTRVIMVAVIATLITHFTGAGVVHEVHSVVWFPSIDWLPLAQTLTLVAAGPLVARLAKIPVASLLVPMFGGIFLARQGLISIEMPHWLLALGYAAIGWRIGLPFTRPLVKYALKAFPAILASTLVLIMICGCLAAVFVFAAGIDPLTAYLATSPGGADSVAIIAASSHVDVPFVMTMQMARFGVVLLVGPTIAAFISRRIAPTGRATET</sequence>
<feature type="transmembrane region" description="Helical" evidence="1">
    <location>
        <begin position="20"/>
        <end position="39"/>
    </location>
</feature>
<evidence type="ECO:0000256" key="1">
    <source>
        <dbReference type="SAM" id="Phobius"/>
    </source>
</evidence>
<evidence type="ECO:0000313" key="3">
    <source>
        <dbReference type="Proteomes" id="UP000539985"/>
    </source>
</evidence>